<evidence type="ECO:0000259" key="6">
    <source>
        <dbReference type="PROSITE" id="PS50893"/>
    </source>
</evidence>
<dbReference type="PANTHER" id="PTHR43820:SF4">
    <property type="entry name" value="HIGH-AFFINITY BRANCHED-CHAIN AMINO ACID TRANSPORT ATP-BINDING PROTEIN LIVF"/>
    <property type="match status" value="1"/>
</dbReference>
<dbReference type="OrthoDB" id="9775250at2"/>
<keyword evidence="3" id="KW-0547">Nucleotide-binding</keyword>
<keyword evidence="2" id="KW-0813">Transport</keyword>
<evidence type="ECO:0000313" key="7">
    <source>
        <dbReference type="EMBL" id="KYO57771.1"/>
    </source>
</evidence>
<evidence type="ECO:0000256" key="1">
    <source>
        <dbReference type="ARBA" id="ARBA00005417"/>
    </source>
</evidence>
<dbReference type="InterPro" id="IPR003439">
    <property type="entry name" value="ABC_transporter-like_ATP-bd"/>
</dbReference>
<dbReference type="PANTHER" id="PTHR43820">
    <property type="entry name" value="HIGH-AFFINITY BRANCHED-CHAIN AMINO ACID TRANSPORT ATP-BINDING PROTEIN LIVF"/>
    <property type="match status" value="1"/>
</dbReference>
<dbReference type="CDD" id="cd03224">
    <property type="entry name" value="ABC_TM1139_LivF_branched"/>
    <property type="match status" value="1"/>
</dbReference>
<name>A0A162M169_9PROT</name>
<sequence length="234" mass="25237">MTRLLTVSDLAAGYGEVDIVSGISLHVDALEIVTIAGTNGSGKSTLVKALMGLLTRVRGEMRLGDTPLPGVPAEKRIGMGVVYVPQVENVFPTLTVTENLQVVEGVADRRQRIEAMFDRFPALAERRRTRAGALSGGERQQLAFARALMPAPKLMILDEPTAALSPALVHEVLELIRGLPALGVSALLVEQRARQALAISDRGYILDTGRVVIHDTAERLLADERMADLYLGTH</sequence>
<evidence type="ECO:0000256" key="5">
    <source>
        <dbReference type="ARBA" id="ARBA00022970"/>
    </source>
</evidence>
<dbReference type="Gene3D" id="3.40.50.300">
    <property type="entry name" value="P-loop containing nucleotide triphosphate hydrolases"/>
    <property type="match status" value="1"/>
</dbReference>
<evidence type="ECO:0000313" key="8">
    <source>
        <dbReference type="Proteomes" id="UP000075787"/>
    </source>
</evidence>
<comment type="similarity">
    <text evidence="1">Belongs to the ABC transporter superfamily.</text>
</comment>
<dbReference type="GeneID" id="97240148"/>
<evidence type="ECO:0000256" key="2">
    <source>
        <dbReference type="ARBA" id="ARBA00022448"/>
    </source>
</evidence>
<organism evidence="7 8">
    <name type="scientific">Tistrella mobilis</name>
    <dbReference type="NCBI Taxonomy" id="171437"/>
    <lineage>
        <taxon>Bacteria</taxon>
        <taxon>Pseudomonadati</taxon>
        <taxon>Pseudomonadota</taxon>
        <taxon>Alphaproteobacteria</taxon>
        <taxon>Geminicoccales</taxon>
        <taxon>Geminicoccaceae</taxon>
        <taxon>Tistrella</taxon>
    </lineage>
</organism>
<dbReference type="SMART" id="SM00382">
    <property type="entry name" value="AAA"/>
    <property type="match status" value="1"/>
</dbReference>
<dbReference type="GO" id="GO:0015807">
    <property type="term" value="P:L-amino acid transport"/>
    <property type="evidence" value="ECO:0007669"/>
    <property type="project" value="TreeGrafter"/>
</dbReference>
<dbReference type="GO" id="GO:0016887">
    <property type="term" value="F:ATP hydrolysis activity"/>
    <property type="evidence" value="ECO:0007669"/>
    <property type="project" value="InterPro"/>
</dbReference>
<dbReference type="InterPro" id="IPR003593">
    <property type="entry name" value="AAA+_ATPase"/>
</dbReference>
<dbReference type="AlphaFoldDB" id="A0A162M169"/>
<evidence type="ECO:0000256" key="4">
    <source>
        <dbReference type="ARBA" id="ARBA00022840"/>
    </source>
</evidence>
<dbReference type="InterPro" id="IPR052156">
    <property type="entry name" value="BCAA_Transport_ATP-bd_LivF"/>
</dbReference>
<proteinExistence type="inferred from homology"/>
<feature type="domain" description="ABC transporter" evidence="6">
    <location>
        <begin position="5"/>
        <end position="233"/>
    </location>
</feature>
<reference evidence="7 8" key="1">
    <citation type="submission" date="2015-12" db="EMBL/GenBank/DDBJ databases">
        <title>Genome sequence of Tistrella mobilis MCCC 1A02139.</title>
        <authorList>
            <person name="Lu L."/>
            <person name="Lai Q."/>
            <person name="Shao Z."/>
            <person name="Qian P."/>
        </authorList>
    </citation>
    <scope>NUCLEOTIDE SEQUENCE [LARGE SCALE GENOMIC DNA]</scope>
    <source>
        <strain evidence="7 8">MCCC 1A02139</strain>
    </source>
</reference>
<dbReference type="GO" id="GO:0005524">
    <property type="term" value="F:ATP binding"/>
    <property type="evidence" value="ECO:0007669"/>
    <property type="project" value="UniProtKB-KW"/>
</dbReference>
<dbReference type="Pfam" id="PF00005">
    <property type="entry name" value="ABC_tran"/>
    <property type="match status" value="1"/>
</dbReference>
<gene>
    <name evidence="7" type="ORF">AUP44_18630</name>
</gene>
<keyword evidence="5" id="KW-0029">Amino-acid transport</keyword>
<protein>
    <submittedName>
        <fullName evidence="7">ABC transporter ATP-binding protein</fullName>
    </submittedName>
</protein>
<dbReference type="Proteomes" id="UP000075787">
    <property type="component" value="Unassembled WGS sequence"/>
</dbReference>
<comment type="caution">
    <text evidence="7">The sequence shown here is derived from an EMBL/GenBank/DDBJ whole genome shotgun (WGS) entry which is preliminary data.</text>
</comment>
<evidence type="ECO:0000256" key="3">
    <source>
        <dbReference type="ARBA" id="ARBA00022741"/>
    </source>
</evidence>
<accession>A0A162M169</accession>
<dbReference type="SUPFAM" id="SSF52540">
    <property type="entry name" value="P-loop containing nucleoside triphosphate hydrolases"/>
    <property type="match status" value="1"/>
</dbReference>
<dbReference type="InterPro" id="IPR027417">
    <property type="entry name" value="P-loop_NTPase"/>
</dbReference>
<dbReference type="GO" id="GO:0015658">
    <property type="term" value="F:branched-chain amino acid transmembrane transporter activity"/>
    <property type="evidence" value="ECO:0007669"/>
    <property type="project" value="TreeGrafter"/>
</dbReference>
<dbReference type="RefSeq" id="WP_062761146.1">
    <property type="nucleotide sequence ID" value="NZ_CP121045.1"/>
</dbReference>
<dbReference type="PROSITE" id="PS50893">
    <property type="entry name" value="ABC_TRANSPORTER_2"/>
    <property type="match status" value="1"/>
</dbReference>
<dbReference type="EMBL" id="LPZR01000003">
    <property type="protein sequence ID" value="KYO57771.1"/>
    <property type="molecule type" value="Genomic_DNA"/>
</dbReference>
<keyword evidence="4 7" id="KW-0067">ATP-binding</keyword>